<dbReference type="InterPro" id="IPR000866">
    <property type="entry name" value="AhpC/TSA"/>
</dbReference>
<sequence>MKKLVLSLVLGVSLIACKNDKELKFEDKNKDADSTQIATNVEEDSLKSHKELLEVKAEQMPNLLTAKTNDTLYVTNFFATWCQPCMVEIPHFKEKMESLKGQPVKFTFVSLDNKSDWKTAVNDFADEYGLRNNIVLLDGTTLTPEFFSQNFDTWNGEAIPFTLMRRGNMVDEYMGSMKKEEINSKIDKMMAANFAPSIDQQKEKSKITGKK</sequence>
<dbReference type="InterPro" id="IPR013766">
    <property type="entry name" value="Thioredoxin_domain"/>
</dbReference>
<evidence type="ECO:0000259" key="1">
    <source>
        <dbReference type="PROSITE" id="PS51352"/>
    </source>
</evidence>
<dbReference type="InterPro" id="IPR036249">
    <property type="entry name" value="Thioredoxin-like_sf"/>
</dbReference>
<accession>A0A1T5CFK9</accession>
<protein>
    <submittedName>
        <fullName evidence="2">Thioredoxin-like</fullName>
    </submittedName>
</protein>
<feature type="domain" description="Thioredoxin" evidence="1">
    <location>
        <begin position="35"/>
        <end position="191"/>
    </location>
</feature>
<keyword evidence="3" id="KW-1185">Reference proteome</keyword>
<dbReference type="AlphaFoldDB" id="A0A1T5CFK9"/>
<dbReference type="PANTHER" id="PTHR42852:SF17">
    <property type="entry name" value="THIOREDOXIN-LIKE PROTEIN HI_1115"/>
    <property type="match status" value="1"/>
</dbReference>
<dbReference type="GO" id="GO:0016209">
    <property type="term" value="F:antioxidant activity"/>
    <property type="evidence" value="ECO:0007669"/>
    <property type="project" value="InterPro"/>
</dbReference>
<dbReference type="EMBL" id="FUYZ01000001">
    <property type="protein sequence ID" value="SKB58247.1"/>
    <property type="molecule type" value="Genomic_DNA"/>
</dbReference>
<dbReference type="CDD" id="cd02966">
    <property type="entry name" value="TlpA_like_family"/>
    <property type="match status" value="1"/>
</dbReference>
<reference evidence="2 3" key="1">
    <citation type="submission" date="2017-02" db="EMBL/GenBank/DDBJ databases">
        <authorList>
            <person name="Peterson S.W."/>
        </authorList>
    </citation>
    <scope>NUCLEOTIDE SEQUENCE [LARGE SCALE GENOMIC DNA]</scope>
    <source>
        <strain evidence="2 3">DSM 22323</strain>
    </source>
</reference>
<dbReference type="SUPFAM" id="SSF52833">
    <property type="entry name" value="Thioredoxin-like"/>
    <property type="match status" value="1"/>
</dbReference>
<dbReference type="STRING" id="619805.SAMN05660477_00036"/>
<proteinExistence type="predicted"/>
<dbReference type="OrthoDB" id="9815205at2"/>
<dbReference type="GO" id="GO:0016491">
    <property type="term" value="F:oxidoreductase activity"/>
    <property type="evidence" value="ECO:0007669"/>
    <property type="project" value="InterPro"/>
</dbReference>
<dbReference type="PROSITE" id="PS51352">
    <property type="entry name" value="THIOREDOXIN_2"/>
    <property type="match status" value="1"/>
</dbReference>
<name>A0A1T5CFK9_9FLAO</name>
<dbReference type="Pfam" id="PF00578">
    <property type="entry name" value="AhpC-TSA"/>
    <property type="match status" value="1"/>
</dbReference>
<dbReference type="PANTHER" id="PTHR42852">
    <property type="entry name" value="THIOL:DISULFIDE INTERCHANGE PROTEIN DSBE"/>
    <property type="match status" value="1"/>
</dbReference>
<evidence type="ECO:0000313" key="2">
    <source>
        <dbReference type="EMBL" id="SKB58247.1"/>
    </source>
</evidence>
<dbReference type="Gene3D" id="3.40.30.10">
    <property type="entry name" value="Glutaredoxin"/>
    <property type="match status" value="1"/>
</dbReference>
<evidence type="ECO:0000313" key="3">
    <source>
        <dbReference type="Proteomes" id="UP000191112"/>
    </source>
</evidence>
<organism evidence="2 3">
    <name type="scientific">Soonwooa buanensis</name>
    <dbReference type="NCBI Taxonomy" id="619805"/>
    <lineage>
        <taxon>Bacteria</taxon>
        <taxon>Pseudomonadati</taxon>
        <taxon>Bacteroidota</taxon>
        <taxon>Flavobacteriia</taxon>
        <taxon>Flavobacteriales</taxon>
        <taxon>Weeksellaceae</taxon>
        <taxon>Chryseobacterium group</taxon>
        <taxon>Soonwooa</taxon>
    </lineage>
</organism>
<dbReference type="Proteomes" id="UP000191112">
    <property type="component" value="Unassembled WGS sequence"/>
</dbReference>
<dbReference type="InterPro" id="IPR050553">
    <property type="entry name" value="Thioredoxin_ResA/DsbE_sf"/>
</dbReference>
<dbReference type="PROSITE" id="PS51257">
    <property type="entry name" value="PROKAR_LIPOPROTEIN"/>
    <property type="match status" value="1"/>
</dbReference>
<dbReference type="RefSeq" id="WP_079665377.1">
    <property type="nucleotide sequence ID" value="NZ_FUYZ01000001.1"/>
</dbReference>
<gene>
    <name evidence="2" type="ORF">SAMN05660477_00036</name>
</gene>